<evidence type="ECO:0000256" key="7">
    <source>
        <dbReference type="ARBA" id="ARBA00022781"/>
    </source>
</evidence>
<evidence type="ECO:0000256" key="8">
    <source>
        <dbReference type="ARBA" id="ARBA00022989"/>
    </source>
</evidence>
<dbReference type="PANTHER" id="PTHR43373">
    <property type="entry name" value="NA(+)/H(+) ANTIPORTER SUBUNIT"/>
    <property type="match status" value="1"/>
</dbReference>
<dbReference type="Pfam" id="PF00361">
    <property type="entry name" value="Proton_antipo_M"/>
    <property type="match status" value="1"/>
</dbReference>
<feature type="transmembrane region" description="Helical" evidence="14">
    <location>
        <begin position="202"/>
        <end position="222"/>
    </location>
</feature>
<reference evidence="19" key="2">
    <citation type="submission" date="2020-09" db="EMBL/GenBank/DDBJ databases">
        <authorList>
            <person name="Sun Q."/>
            <person name="Ohkuma M."/>
        </authorList>
    </citation>
    <scope>NUCLEOTIDE SEQUENCE</scope>
    <source>
        <strain evidence="19">JCM 17251</strain>
    </source>
</reference>
<protein>
    <submittedName>
        <fullName evidence="19">Na(+)/H(+) antiporter subunit A</fullName>
    </submittedName>
</protein>
<keyword evidence="11 14" id="KW-0472">Membrane</keyword>
<feature type="transmembrane region" description="Helical" evidence="14">
    <location>
        <begin position="81"/>
        <end position="100"/>
    </location>
</feature>
<keyword evidence="10" id="KW-0406">Ion transport</keyword>
<keyword evidence="8 14" id="KW-1133">Transmembrane helix</keyword>
<feature type="transmembrane region" description="Helical" evidence="14">
    <location>
        <begin position="243"/>
        <end position="260"/>
    </location>
</feature>
<name>A0A917XX75_9BACI</name>
<evidence type="ECO:0000256" key="9">
    <source>
        <dbReference type="ARBA" id="ARBA00023053"/>
    </source>
</evidence>
<keyword evidence="6 13" id="KW-0812">Transmembrane</keyword>
<feature type="transmembrane region" description="Helical" evidence="14">
    <location>
        <begin position="272"/>
        <end position="290"/>
    </location>
</feature>
<feature type="transmembrane region" description="Helical" evidence="14">
    <location>
        <begin position="534"/>
        <end position="551"/>
    </location>
</feature>
<feature type="transmembrane region" description="Helical" evidence="14">
    <location>
        <begin position="715"/>
        <end position="738"/>
    </location>
</feature>
<feature type="domain" description="MrpA C-terminal/MbhE" evidence="18">
    <location>
        <begin position="716"/>
        <end position="796"/>
    </location>
</feature>
<evidence type="ECO:0000256" key="13">
    <source>
        <dbReference type="RuleBase" id="RU000320"/>
    </source>
</evidence>
<evidence type="ECO:0000313" key="19">
    <source>
        <dbReference type="EMBL" id="GGN56115.1"/>
    </source>
</evidence>
<dbReference type="Pfam" id="PF13244">
    <property type="entry name" value="MbhD"/>
    <property type="match status" value="1"/>
</dbReference>
<feature type="transmembrane region" description="Helical" evidence="14">
    <location>
        <begin position="166"/>
        <end position="187"/>
    </location>
</feature>
<dbReference type="Proteomes" id="UP000624041">
    <property type="component" value="Unassembled WGS sequence"/>
</dbReference>
<evidence type="ECO:0000256" key="14">
    <source>
        <dbReference type="SAM" id="Phobius"/>
    </source>
</evidence>
<evidence type="ECO:0000259" key="17">
    <source>
        <dbReference type="Pfam" id="PF13244"/>
    </source>
</evidence>
<dbReference type="NCBIfam" id="NF009285">
    <property type="entry name" value="PRK12645.1"/>
    <property type="match status" value="1"/>
</dbReference>
<evidence type="ECO:0000256" key="5">
    <source>
        <dbReference type="ARBA" id="ARBA00022475"/>
    </source>
</evidence>
<feature type="transmembrane region" description="Helical" evidence="14">
    <location>
        <begin position="134"/>
        <end position="154"/>
    </location>
</feature>
<feature type="transmembrane region" description="Helical" evidence="14">
    <location>
        <begin position="430"/>
        <end position="452"/>
    </location>
</feature>
<keyword evidence="20" id="KW-1185">Reference proteome</keyword>
<dbReference type="InterPro" id="IPR001750">
    <property type="entry name" value="ND/Mrp_TM"/>
</dbReference>
<keyword evidence="4" id="KW-0050">Antiport</keyword>
<dbReference type="NCBIfam" id="TIGR00940">
    <property type="entry name" value="2a6301s01"/>
    <property type="match status" value="1"/>
</dbReference>
<comment type="caution">
    <text evidence="19">The sequence shown here is derived from an EMBL/GenBank/DDBJ whole genome shotgun (WGS) entry which is preliminary data.</text>
</comment>
<keyword evidence="7" id="KW-0375">Hydrogen ion transport</keyword>
<evidence type="ECO:0000256" key="12">
    <source>
        <dbReference type="ARBA" id="ARBA00023201"/>
    </source>
</evidence>
<dbReference type="GO" id="GO:0006814">
    <property type="term" value="P:sodium ion transport"/>
    <property type="evidence" value="ECO:0007669"/>
    <property type="project" value="UniProtKB-KW"/>
</dbReference>
<proteinExistence type="inferred from homology"/>
<dbReference type="InterPro" id="IPR005663">
    <property type="entry name" value="MrpA/MnhA1/PhaAB"/>
</dbReference>
<gene>
    <name evidence="19" type="primary">mrpA</name>
    <name evidence="19" type="ORF">GCM10007971_15600</name>
</gene>
<dbReference type="InterPro" id="IPR001516">
    <property type="entry name" value="Proton_antipo_N"/>
</dbReference>
<organism evidence="19 20">
    <name type="scientific">Oceanobacillus indicireducens</name>
    <dbReference type="NCBI Taxonomy" id="1004261"/>
    <lineage>
        <taxon>Bacteria</taxon>
        <taxon>Bacillati</taxon>
        <taxon>Bacillota</taxon>
        <taxon>Bacilli</taxon>
        <taxon>Bacillales</taxon>
        <taxon>Bacillaceae</taxon>
        <taxon>Oceanobacillus</taxon>
    </lineage>
</organism>
<evidence type="ECO:0000259" key="16">
    <source>
        <dbReference type="Pfam" id="PF00662"/>
    </source>
</evidence>
<feature type="transmembrane region" description="Helical" evidence="14">
    <location>
        <begin position="473"/>
        <end position="502"/>
    </location>
</feature>
<dbReference type="PRINTS" id="PR01434">
    <property type="entry name" value="NADHDHGNASE5"/>
</dbReference>
<feature type="transmembrane region" description="Helical" evidence="14">
    <location>
        <begin position="657"/>
        <end position="674"/>
    </location>
</feature>
<feature type="transmembrane region" description="Helical" evidence="14">
    <location>
        <begin position="781"/>
        <end position="799"/>
    </location>
</feature>
<feature type="domain" description="MrpA C-terminal/MbhD" evidence="17">
    <location>
        <begin position="640"/>
        <end position="703"/>
    </location>
</feature>
<feature type="transmembrane region" description="Helical" evidence="14">
    <location>
        <begin position="302"/>
        <end position="326"/>
    </location>
</feature>
<accession>A0A917XX75</accession>
<keyword evidence="12" id="KW-0739">Sodium transport</keyword>
<evidence type="ECO:0000259" key="15">
    <source>
        <dbReference type="Pfam" id="PF00361"/>
    </source>
</evidence>
<dbReference type="PANTHER" id="PTHR43373:SF1">
    <property type="entry name" value="NA(+)_H(+) ANTIPORTER SUBUNIT A"/>
    <property type="match status" value="1"/>
</dbReference>
<feature type="transmembrane region" description="Helical" evidence="14">
    <location>
        <begin position="112"/>
        <end position="128"/>
    </location>
</feature>
<feature type="transmembrane region" description="Helical" evidence="14">
    <location>
        <begin position="32"/>
        <end position="51"/>
    </location>
</feature>
<comment type="subcellular location">
    <subcellularLocation>
        <location evidence="1">Cell membrane</location>
        <topology evidence="1">Multi-pass membrane protein</topology>
    </subcellularLocation>
    <subcellularLocation>
        <location evidence="13">Membrane</location>
        <topology evidence="13">Multi-pass membrane protein</topology>
    </subcellularLocation>
</comment>
<keyword evidence="9" id="KW-0915">Sodium</keyword>
<feature type="transmembrane region" description="Helical" evidence="14">
    <location>
        <begin position="597"/>
        <end position="614"/>
    </location>
</feature>
<feature type="transmembrane region" description="Helical" evidence="14">
    <location>
        <begin position="6"/>
        <end position="25"/>
    </location>
</feature>
<feature type="domain" description="NADH-Ubiquinone oxidoreductase (complex I) chain 5 N-terminal" evidence="16">
    <location>
        <begin position="66"/>
        <end position="113"/>
    </location>
</feature>
<feature type="transmembrane region" description="Helical" evidence="14">
    <location>
        <begin position="680"/>
        <end position="703"/>
    </location>
</feature>
<feature type="domain" description="NADH:quinone oxidoreductase/Mrp antiporter transmembrane" evidence="15">
    <location>
        <begin position="129"/>
        <end position="423"/>
    </location>
</feature>
<feature type="transmembrane region" description="Helical" evidence="14">
    <location>
        <begin position="332"/>
        <end position="362"/>
    </location>
</feature>
<evidence type="ECO:0000256" key="6">
    <source>
        <dbReference type="ARBA" id="ARBA00022692"/>
    </source>
</evidence>
<keyword evidence="3" id="KW-0813">Transport</keyword>
<dbReference type="InterPro" id="IPR025383">
    <property type="entry name" value="MrpA_C/MbhD"/>
</dbReference>
<dbReference type="GO" id="GO:0015297">
    <property type="term" value="F:antiporter activity"/>
    <property type="evidence" value="ECO:0007669"/>
    <property type="project" value="UniProtKB-KW"/>
</dbReference>
<dbReference type="AlphaFoldDB" id="A0A917XX75"/>
<dbReference type="RefSeq" id="WP_188856710.1">
    <property type="nucleotide sequence ID" value="NZ_BMOS01000008.1"/>
</dbReference>
<dbReference type="Pfam" id="PF20501">
    <property type="entry name" value="MbhE"/>
    <property type="match status" value="1"/>
</dbReference>
<dbReference type="InterPro" id="IPR046806">
    <property type="entry name" value="MrpA_C/MbhE"/>
</dbReference>
<evidence type="ECO:0000256" key="4">
    <source>
        <dbReference type="ARBA" id="ARBA00022449"/>
    </source>
</evidence>
<evidence type="ECO:0000313" key="20">
    <source>
        <dbReference type="Proteomes" id="UP000624041"/>
    </source>
</evidence>
<evidence type="ECO:0000259" key="18">
    <source>
        <dbReference type="Pfam" id="PF20501"/>
    </source>
</evidence>
<feature type="transmembrane region" description="Helical" evidence="14">
    <location>
        <begin position="634"/>
        <end position="650"/>
    </location>
</feature>
<evidence type="ECO:0000256" key="2">
    <source>
        <dbReference type="ARBA" id="ARBA00008483"/>
    </source>
</evidence>
<feature type="transmembrane region" description="Helical" evidence="14">
    <location>
        <begin position="374"/>
        <end position="398"/>
    </location>
</feature>
<dbReference type="GO" id="GO:0005886">
    <property type="term" value="C:plasma membrane"/>
    <property type="evidence" value="ECO:0007669"/>
    <property type="project" value="UniProtKB-SubCell"/>
</dbReference>
<reference evidence="19" key="1">
    <citation type="journal article" date="2014" name="Int. J. Syst. Evol. Microbiol.">
        <title>Complete genome sequence of Corynebacterium casei LMG S-19264T (=DSM 44701T), isolated from a smear-ripened cheese.</title>
        <authorList>
            <consortium name="US DOE Joint Genome Institute (JGI-PGF)"/>
            <person name="Walter F."/>
            <person name="Albersmeier A."/>
            <person name="Kalinowski J."/>
            <person name="Ruckert C."/>
        </authorList>
    </citation>
    <scope>NUCLEOTIDE SEQUENCE</scope>
    <source>
        <strain evidence="19">JCM 17251</strain>
    </source>
</reference>
<evidence type="ECO:0000256" key="11">
    <source>
        <dbReference type="ARBA" id="ARBA00023136"/>
    </source>
</evidence>
<dbReference type="InterPro" id="IPR050616">
    <property type="entry name" value="CPA3_Na-H_Antiporter_A"/>
</dbReference>
<dbReference type="PRINTS" id="PR01435">
    <property type="entry name" value="NPOXDRDTASE5"/>
</dbReference>
<evidence type="ECO:0000256" key="3">
    <source>
        <dbReference type="ARBA" id="ARBA00022448"/>
    </source>
</evidence>
<keyword evidence="5" id="KW-1003">Cell membrane</keyword>
<dbReference type="Pfam" id="PF00662">
    <property type="entry name" value="Proton_antipo_N"/>
    <property type="match status" value="1"/>
</dbReference>
<dbReference type="GO" id="GO:1902600">
    <property type="term" value="P:proton transmembrane transport"/>
    <property type="evidence" value="ECO:0007669"/>
    <property type="project" value="UniProtKB-KW"/>
</dbReference>
<comment type="similarity">
    <text evidence="2">Belongs to the CPA3 antiporters (TC 2.A.63) subunit A family.</text>
</comment>
<sequence length="805" mass="89820">MTLLHWATISPFLLAIFIPLLYKYFRKIHTGWFVLILPLVLFIYYLNYLPVTRDGGTVMEYVPWVPSLGINIDLYVDGLSLLFALLITGIGVLVVLYSIYYLADKKERLNNFYVYLLLFMGAMLGVVLSDNLIVLYVFWEATSISSALLISYWFHREKSIYGAQKSMFITVFGGLSMLGGFSLIYVMTGTFSIREIIANVDLVTASSLFIPAMLLVLLGAFTKSAQFPFHIWLPDAMEAPTPVSAYLHSATMVKAGIYLVARVTPIFGGGAAWFWIITLAGLTTLIWGSLQAVRQKDLKSILAFSTVSQLGMIMSLLGAGSAAYYFNDGDNLLYTTAILAAVFHLINHATFKGSLFMAAGIVDHQTGTRDIRKLGGLMTFMPITATISLFGLAAMAGIPPLNGFLSKELFFTGMVQASQYGIFNLDTWGMFLPIIAWIASIFTFLYCAIIFFKTFRGKLQLEKLNVSKVREAPFGMLISPIILITLVIVFGLFPNILAYSIIDPAMQSILPGILSVGERFEVNITHWHGFNLELWMTLGVFLIGILLYRTMNRWSKLGFYRSEQDIFNYVYDQGYDGLIKGSQVITRAQITGRLRDYFVYMCVFMVLLIFYTMFKYDGFMLSTDNLSPIEPYMWLVLIAFVASIVAVPFINNRMTAIIVTGAAGYLVAIMFTIFRAPDLALTQLLIETVSVILFMLVFVHLPKLKKDKIKPSTKIVNLIVSVSVGVMMTLVSISAFAFGSETGFSSIREYFIENSKALAGGYNIVNVILVDFRGLDTMLEILVLAIAALGVISFIKLRLKEGEDV</sequence>
<evidence type="ECO:0000256" key="10">
    <source>
        <dbReference type="ARBA" id="ARBA00023065"/>
    </source>
</evidence>
<dbReference type="EMBL" id="BMOS01000008">
    <property type="protein sequence ID" value="GGN56115.1"/>
    <property type="molecule type" value="Genomic_DNA"/>
</dbReference>
<evidence type="ECO:0000256" key="1">
    <source>
        <dbReference type="ARBA" id="ARBA00004651"/>
    </source>
</evidence>